<organism evidence="2">
    <name type="scientific">Bionectria ochroleuca</name>
    <name type="common">Gliocladium roseum</name>
    <dbReference type="NCBI Taxonomy" id="29856"/>
    <lineage>
        <taxon>Eukaryota</taxon>
        <taxon>Fungi</taxon>
        <taxon>Dikarya</taxon>
        <taxon>Ascomycota</taxon>
        <taxon>Pezizomycotina</taxon>
        <taxon>Sordariomycetes</taxon>
        <taxon>Hypocreomycetidae</taxon>
        <taxon>Hypocreales</taxon>
        <taxon>Bionectriaceae</taxon>
        <taxon>Clonostachys</taxon>
    </lineage>
</organism>
<feature type="region of interest" description="Disordered" evidence="1">
    <location>
        <begin position="1"/>
        <end position="24"/>
    </location>
</feature>
<dbReference type="PANTHER" id="PTHR38111">
    <property type="entry name" value="ZN(2)-C6 FUNGAL-TYPE DOMAIN-CONTAINING PROTEIN-RELATED"/>
    <property type="match status" value="1"/>
</dbReference>
<dbReference type="AlphaFoldDB" id="A0A0B7K988"/>
<evidence type="ECO:0000256" key="1">
    <source>
        <dbReference type="SAM" id="MobiDB-lite"/>
    </source>
</evidence>
<sequence length="259" mass="29062">MSSGQDRMRAVIQTGSKRGARTSGNAPFILLSDPSAFIEGHAHRLFADSRYGQVIVGIKLRKPSPLAQLEWKTIPWKTIQKTPRDSLLDIMIELPAIYEEVDFTSACKDRNSQQDRRRQLRANCWSLSNDLQSWEAVSGQATLKFAESVLEAGNQVHTDPLSPDNLSKGILVLIYWALCIMLYDVLKSDADLDPSFSQVSNIWPCFAEPLLYYHKVAALLPCFLTPDTSTNYLILYPVGTALQYQRKIDKGTCPTSRPP</sequence>
<reference evidence="2" key="1">
    <citation type="submission" date="2015-01" db="EMBL/GenBank/DDBJ databases">
        <authorList>
            <person name="Durling Mikael"/>
        </authorList>
    </citation>
    <scope>NUCLEOTIDE SEQUENCE</scope>
</reference>
<dbReference type="PANTHER" id="PTHR38111:SF11">
    <property type="entry name" value="TRANSCRIPTION FACTOR DOMAIN-CONTAINING PROTEIN-RELATED"/>
    <property type="match status" value="1"/>
</dbReference>
<evidence type="ECO:0000313" key="2">
    <source>
        <dbReference type="EMBL" id="CEO51256.1"/>
    </source>
</evidence>
<dbReference type="EMBL" id="CDPU01000022">
    <property type="protein sequence ID" value="CEO51256.1"/>
    <property type="molecule type" value="Genomic_DNA"/>
</dbReference>
<dbReference type="InterPro" id="IPR053178">
    <property type="entry name" value="Osmoadaptation_assoc"/>
</dbReference>
<proteinExistence type="predicted"/>
<protein>
    <submittedName>
        <fullName evidence="2">Uncharacterized protein</fullName>
    </submittedName>
</protein>
<name>A0A0B7K988_BIOOC</name>
<gene>
    <name evidence="2" type="ORF">BN869_000007314_1</name>
</gene>
<accession>A0A0B7K988</accession>